<sequence length="136" mass="15138">MNTLILLSVVFAAINLCQADLDKAQAIELLEKCQTKLGSEEDIKAMVEEKLIPTSEKGKCLLHCVAAEKGFVDEEGKVNKEAIGKYLEKKYGDDKEKMEKAAKIMALCSVIDVSKMDKCEAANEYMKCVKEKKETL</sequence>
<dbReference type="GO" id="GO:0005549">
    <property type="term" value="F:odorant binding"/>
    <property type="evidence" value="ECO:0007669"/>
    <property type="project" value="InterPro"/>
</dbReference>
<protein>
    <submittedName>
        <fullName evidence="3">Odorant-binding protein 7</fullName>
    </submittedName>
</protein>
<dbReference type="Pfam" id="PF01395">
    <property type="entry name" value="PBP_GOBP"/>
    <property type="match status" value="1"/>
</dbReference>
<dbReference type="AlphaFoldDB" id="A0A343WGX6"/>
<dbReference type="GO" id="GO:0007608">
    <property type="term" value="P:sensory perception of smell"/>
    <property type="evidence" value="ECO:0007669"/>
    <property type="project" value="TreeGrafter"/>
</dbReference>
<name>A0A343WGX6_MATON</name>
<accession>A0A343WGX6</accession>
<reference evidence="3" key="1">
    <citation type="submission" date="2017-07" db="EMBL/GenBank/DDBJ databases">
        <authorList>
            <person name="Sun Z.S."/>
            <person name="Albrecht U."/>
            <person name="Echele G."/>
            <person name="Lee C.C."/>
        </authorList>
    </citation>
    <scope>NUCLEOTIDE SEQUENCE</scope>
</reference>
<dbReference type="EMBL" id="MF417513">
    <property type="protein sequence ID" value="AWC68000.1"/>
    <property type="molecule type" value="mRNA"/>
</dbReference>
<feature type="signal peptide" evidence="2">
    <location>
        <begin position="1"/>
        <end position="19"/>
    </location>
</feature>
<dbReference type="PANTHER" id="PTHR11857">
    <property type="entry name" value="ODORANT BINDING PROTEIN-RELATED"/>
    <property type="match status" value="1"/>
</dbReference>
<dbReference type="Gene3D" id="1.10.238.20">
    <property type="entry name" value="Pheromone/general odorant binding protein domain"/>
    <property type="match status" value="1"/>
</dbReference>
<evidence type="ECO:0000256" key="2">
    <source>
        <dbReference type="SAM" id="SignalP"/>
    </source>
</evidence>
<dbReference type="SUPFAM" id="SSF47565">
    <property type="entry name" value="Insect pheromone/odorant-binding proteins"/>
    <property type="match status" value="1"/>
</dbReference>
<dbReference type="SMART" id="SM00708">
    <property type="entry name" value="PhBP"/>
    <property type="match status" value="1"/>
</dbReference>
<organism evidence="3">
    <name type="scientific">Matsumurasca onukii</name>
    <name type="common">Tea green leafhopper</name>
    <name type="synonym">Empoasca onukii</name>
    <dbReference type="NCBI Taxonomy" id="2912585"/>
    <lineage>
        <taxon>Eukaryota</taxon>
        <taxon>Metazoa</taxon>
        <taxon>Ecdysozoa</taxon>
        <taxon>Arthropoda</taxon>
        <taxon>Hexapoda</taxon>
        <taxon>Insecta</taxon>
        <taxon>Pterygota</taxon>
        <taxon>Neoptera</taxon>
        <taxon>Paraneoptera</taxon>
        <taxon>Hemiptera</taxon>
        <taxon>Auchenorrhyncha</taxon>
        <taxon>Membracoidea</taxon>
        <taxon>Cicadellidae</taxon>
        <taxon>Typhlocybinae</taxon>
        <taxon>Empoascini</taxon>
        <taxon>Matsumurasca</taxon>
    </lineage>
</organism>
<keyword evidence="1 2" id="KW-0732">Signal</keyword>
<dbReference type="InterPro" id="IPR036728">
    <property type="entry name" value="PBP_GOBP_sf"/>
</dbReference>
<proteinExistence type="evidence at transcript level"/>
<gene>
    <name evidence="3" type="primary">OBP7</name>
</gene>
<dbReference type="InterPro" id="IPR006170">
    <property type="entry name" value="PBP/GOBP"/>
</dbReference>
<evidence type="ECO:0000313" key="3">
    <source>
        <dbReference type="EMBL" id="AWC68000.1"/>
    </source>
</evidence>
<evidence type="ECO:0000256" key="1">
    <source>
        <dbReference type="ARBA" id="ARBA00022729"/>
    </source>
</evidence>
<dbReference type="CDD" id="cd23992">
    <property type="entry name" value="PBP_GOBP"/>
    <property type="match status" value="1"/>
</dbReference>
<dbReference type="GO" id="GO:0005615">
    <property type="term" value="C:extracellular space"/>
    <property type="evidence" value="ECO:0007669"/>
    <property type="project" value="TreeGrafter"/>
</dbReference>
<feature type="chain" id="PRO_5017046099" evidence="2">
    <location>
        <begin position="20"/>
        <end position="136"/>
    </location>
</feature>